<name>A0A3N4YST5_9MICO</name>
<accession>A0A3N4YST5</accession>
<evidence type="ECO:0000313" key="3">
    <source>
        <dbReference type="EMBL" id="RPF22444.1"/>
    </source>
</evidence>
<keyword evidence="4" id="KW-1185">Reference proteome</keyword>
<dbReference type="RefSeq" id="WP_170177099.1">
    <property type="nucleotide sequence ID" value="NZ_RKQZ01000001.1"/>
</dbReference>
<evidence type="ECO:0000259" key="2">
    <source>
        <dbReference type="Pfam" id="PF15567"/>
    </source>
</evidence>
<dbReference type="Pfam" id="PF15567">
    <property type="entry name" value="Imm35"/>
    <property type="match status" value="1"/>
</dbReference>
<protein>
    <submittedName>
        <fullName evidence="3">Immunity protein 35 of polymorphic toxin system</fullName>
    </submittedName>
</protein>
<reference evidence="3 4" key="1">
    <citation type="submission" date="2018-11" db="EMBL/GenBank/DDBJ databases">
        <title>Sequencing the genomes of 1000 actinobacteria strains.</title>
        <authorList>
            <person name="Klenk H.-P."/>
        </authorList>
    </citation>
    <scope>NUCLEOTIDE SEQUENCE [LARGE SCALE GENOMIC DNA]</scope>
    <source>
        <strain evidence="3 4">DSM 15700</strain>
    </source>
</reference>
<dbReference type="InterPro" id="IPR029082">
    <property type="entry name" value="Imm35"/>
</dbReference>
<dbReference type="AlphaFoldDB" id="A0A3N4YST5"/>
<dbReference type="Proteomes" id="UP000280501">
    <property type="component" value="Unassembled WGS sequence"/>
</dbReference>
<evidence type="ECO:0000313" key="4">
    <source>
        <dbReference type="Proteomes" id="UP000280501"/>
    </source>
</evidence>
<dbReference type="EMBL" id="RKQZ01000001">
    <property type="protein sequence ID" value="RPF22444.1"/>
    <property type="molecule type" value="Genomic_DNA"/>
</dbReference>
<proteinExistence type="predicted"/>
<organism evidence="3 4">
    <name type="scientific">Myceligenerans xiligouense</name>
    <dbReference type="NCBI Taxonomy" id="253184"/>
    <lineage>
        <taxon>Bacteria</taxon>
        <taxon>Bacillati</taxon>
        <taxon>Actinomycetota</taxon>
        <taxon>Actinomycetes</taxon>
        <taxon>Micrococcales</taxon>
        <taxon>Promicromonosporaceae</taxon>
        <taxon>Myceligenerans</taxon>
    </lineage>
</organism>
<feature type="domain" description="Immunity protein 35" evidence="2">
    <location>
        <begin position="25"/>
        <end position="95"/>
    </location>
</feature>
<evidence type="ECO:0000256" key="1">
    <source>
        <dbReference type="SAM" id="MobiDB-lite"/>
    </source>
</evidence>
<feature type="region of interest" description="Disordered" evidence="1">
    <location>
        <begin position="1"/>
        <end position="23"/>
    </location>
</feature>
<sequence length="290" mass="32592">MSSAGNPDQDAIDGISQPCTSKSGAREKAEAYLDGWRQRGHSDILVDRVEEHSRAWIAYYTTRRYLQTGDFTDLPIGASPIVVDKGTGEVHVYGSAPDEYAKFLTWCDNALDHLHRTNAPLRDLLHGITPHQLMGAELPDDAERMLRRGWMIGDRSQLFLAPGPRTTATPTATSIREQEYEHNDVYLPLDDLDQTYPRAYTLDALRRGFTFAARAVRSAPVPIRTRLSAMISMFVNDEGDDFHLQGSRVRFFTDRGTGLEWLDDLEGFQHEAIAVVDREGLEALDRAGRD</sequence>
<gene>
    <name evidence="3" type="ORF">EDD34_3106</name>
</gene>
<comment type="caution">
    <text evidence="3">The sequence shown here is derived from an EMBL/GenBank/DDBJ whole genome shotgun (WGS) entry which is preliminary data.</text>
</comment>